<keyword evidence="1" id="KW-0812">Transmembrane</keyword>
<keyword evidence="2" id="KW-0732">Signal</keyword>
<evidence type="ECO:0000256" key="2">
    <source>
        <dbReference type="SAM" id="SignalP"/>
    </source>
</evidence>
<dbReference type="Gene3D" id="2.60.120.260">
    <property type="entry name" value="Galactose-binding domain-like"/>
    <property type="match status" value="1"/>
</dbReference>
<dbReference type="AlphaFoldDB" id="A0A6M3ZW56"/>
<evidence type="ECO:0000313" key="4">
    <source>
        <dbReference type="Proteomes" id="UP000501648"/>
    </source>
</evidence>
<dbReference type="InterPro" id="IPR025060">
    <property type="entry name" value="DUF3999"/>
</dbReference>
<dbReference type="RefSeq" id="WP_017452405.1">
    <property type="nucleotide sequence ID" value="NZ_CP008956.1"/>
</dbReference>
<organism evidence="3 4">
    <name type="scientific">Herbaspirillum rubrisubalbicans Os34</name>
    <dbReference type="NCBI Taxonomy" id="1235827"/>
    <lineage>
        <taxon>Bacteria</taxon>
        <taxon>Pseudomonadati</taxon>
        <taxon>Pseudomonadota</taxon>
        <taxon>Betaproteobacteria</taxon>
        <taxon>Burkholderiales</taxon>
        <taxon>Oxalobacteraceae</taxon>
        <taxon>Herbaspirillum</taxon>
    </lineage>
</organism>
<feature type="chain" id="PRO_5026732229" evidence="2">
    <location>
        <begin position="23"/>
        <end position="453"/>
    </location>
</feature>
<dbReference type="Pfam" id="PF13163">
    <property type="entry name" value="DUF3999"/>
    <property type="match status" value="1"/>
</dbReference>
<evidence type="ECO:0000313" key="3">
    <source>
        <dbReference type="EMBL" id="QJQ02817.1"/>
    </source>
</evidence>
<gene>
    <name evidence="3" type="ORF">C798_22075</name>
</gene>
<evidence type="ECO:0000256" key="1">
    <source>
        <dbReference type="SAM" id="Phobius"/>
    </source>
</evidence>
<proteinExistence type="predicted"/>
<dbReference type="EMBL" id="CP008956">
    <property type="protein sequence ID" value="QJQ02817.1"/>
    <property type="molecule type" value="Genomic_DNA"/>
</dbReference>
<protein>
    <submittedName>
        <fullName evidence="3">DUF3999 domain-containing protein</fullName>
    </submittedName>
</protein>
<reference evidence="3 4" key="1">
    <citation type="journal article" date="2012" name="J. Bacteriol.">
        <title>Genome sequence of the pathogenic Herbaspirillum seropedicae strain Os34, isolated from rice roots.</title>
        <authorList>
            <person name="Ye W."/>
            <person name="Ye S."/>
            <person name="Liu J."/>
            <person name="Chang S."/>
            <person name="Chen M."/>
            <person name="Zhu B."/>
            <person name="Guo L."/>
            <person name="An Q."/>
        </authorList>
    </citation>
    <scope>NUCLEOTIDE SEQUENCE [LARGE SCALE GENOMIC DNA]</scope>
    <source>
        <strain evidence="3 4">Os34</strain>
    </source>
</reference>
<accession>A0A6M3ZW56</accession>
<feature type="signal peptide" evidence="2">
    <location>
        <begin position="1"/>
        <end position="22"/>
    </location>
</feature>
<keyword evidence="1" id="KW-0472">Membrane</keyword>
<name>A0A6M3ZW56_9BURK</name>
<keyword evidence="1" id="KW-1133">Transmembrane helix</keyword>
<feature type="transmembrane region" description="Helical" evidence="1">
    <location>
        <begin position="422"/>
        <end position="443"/>
    </location>
</feature>
<dbReference type="Proteomes" id="UP000501648">
    <property type="component" value="Chromosome"/>
</dbReference>
<sequence>MKRVMMAVCAGLAALVALVAHAGQGEAAPASLAQWYALNLSGSGPYFRLSLPPEVYAASQRSDLGDVRIVNGAREPVPFSLELSTVPAPARRTVLTPVSWFAVPTVKGSDKARLGVSLDTDGTLRAEVGAPAASRRNDDTVLVDLGRATPVDALRIRLRNEQYAGRVQVEASADLSQWQAVAEAALLKATTEGKQLIQERVALEGVHQRYLRLSWPDGVPQIGGVEVETSVSEPVAESSAAPLLWRAAVQVQAGTLAGEYRFETGGVYPVESLRIDLPQANTIAKVSLESRTDVQAPWREVASGSVFRLQGKTGEQLSPPLRFDATPDRHWRILVDMRNGGFGNGIPQVTLGWRPAQLTFVTRGAPPFMLGAGNATLLPVSQPKEDLLMGAQPELGQAVLGAPLAMPVDQPTAAPAVGARSIILWLALILAVAALGLIAWRLARSQAAGSQEP</sequence>